<dbReference type="EMBL" id="BSXW01000450">
    <property type="protein sequence ID" value="GMF22757.1"/>
    <property type="molecule type" value="Genomic_DNA"/>
</dbReference>
<proteinExistence type="inferred from homology"/>
<evidence type="ECO:0000256" key="5">
    <source>
        <dbReference type="RuleBase" id="RU367124"/>
    </source>
</evidence>
<evidence type="ECO:0000313" key="8">
    <source>
        <dbReference type="Proteomes" id="UP001165083"/>
    </source>
</evidence>
<keyword evidence="4 5" id="KW-0732">Signal</keyword>
<comment type="function">
    <text evidence="5">Effector that suppresses plant defense responses during pathogen infection.</text>
</comment>
<comment type="similarity">
    <text evidence="2 5">Belongs to the RxLR effector family.</text>
</comment>
<feature type="compositionally biased region" description="Polar residues" evidence="6">
    <location>
        <begin position="30"/>
        <end position="41"/>
    </location>
</feature>
<comment type="domain">
    <text evidence="5">The RxLR-dEER motif acts to carry the protein into the host cell cytoplasm through binding to cell surface phosphatidylinositol-3-phosphate.</text>
</comment>
<evidence type="ECO:0000256" key="4">
    <source>
        <dbReference type="ARBA" id="ARBA00022729"/>
    </source>
</evidence>
<evidence type="ECO:0000256" key="1">
    <source>
        <dbReference type="ARBA" id="ARBA00004613"/>
    </source>
</evidence>
<sequence>MRLGVFIVLLTVTFAASCISLASGAETKLTNTVSTSDTKTANGGGKLRYLKGSPDVKDEDADSAADEERTIGANFLQKLKSVARFRSANKLPGAVEKVPQISNEQAKRLRRSW</sequence>
<feature type="signal peptide" evidence="5">
    <location>
        <begin position="1"/>
        <end position="24"/>
    </location>
</feature>
<dbReference type="Pfam" id="PF16810">
    <property type="entry name" value="RXLR"/>
    <property type="match status" value="1"/>
</dbReference>
<evidence type="ECO:0000256" key="3">
    <source>
        <dbReference type="ARBA" id="ARBA00022525"/>
    </source>
</evidence>
<dbReference type="AlphaFoldDB" id="A0A9W6TZ21"/>
<feature type="chain" id="PRO_5040831077" description="RxLR effector protein" evidence="5">
    <location>
        <begin position="25"/>
        <end position="113"/>
    </location>
</feature>
<accession>A0A9W6TZ21</accession>
<name>A0A9W6TZ21_9STRA</name>
<dbReference type="InterPro" id="IPR031825">
    <property type="entry name" value="RXLR"/>
</dbReference>
<gene>
    <name evidence="7" type="ORF">Plil01_000912200</name>
</gene>
<comment type="caution">
    <text evidence="7">The sequence shown here is derived from an EMBL/GenBank/DDBJ whole genome shotgun (WGS) entry which is preliminary data.</text>
</comment>
<dbReference type="Proteomes" id="UP001165083">
    <property type="component" value="Unassembled WGS sequence"/>
</dbReference>
<evidence type="ECO:0000256" key="2">
    <source>
        <dbReference type="ARBA" id="ARBA00010400"/>
    </source>
</evidence>
<evidence type="ECO:0000313" key="7">
    <source>
        <dbReference type="EMBL" id="GMF22757.1"/>
    </source>
</evidence>
<organism evidence="7 8">
    <name type="scientific">Phytophthora lilii</name>
    <dbReference type="NCBI Taxonomy" id="2077276"/>
    <lineage>
        <taxon>Eukaryota</taxon>
        <taxon>Sar</taxon>
        <taxon>Stramenopiles</taxon>
        <taxon>Oomycota</taxon>
        <taxon>Peronosporomycetes</taxon>
        <taxon>Peronosporales</taxon>
        <taxon>Peronosporaceae</taxon>
        <taxon>Phytophthora</taxon>
    </lineage>
</organism>
<protein>
    <recommendedName>
        <fullName evidence="5">RxLR effector protein</fullName>
    </recommendedName>
</protein>
<comment type="subcellular location">
    <subcellularLocation>
        <location evidence="1 5">Secreted</location>
    </subcellularLocation>
</comment>
<reference evidence="7" key="1">
    <citation type="submission" date="2023-04" db="EMBL/GenBank/DDBJ databases">
        <title>Phytophthora lilii NBRC 32176.</title>
        <authorList>
            <person name="Ichikawa N."/>
            <person name="Sato H."/>
            <person name="Tonouchi N."/>
        </authorList>
    </citation>
    <scope>NUCLEOTIDE SEQUENCE</scope>
    <source>
        <strain evidence="7">NBRC 32176</strain>
    </source>
</reference>
<keyword evidence="8" id="KW-1185">Reference proteome</keyword>
<feature type="region of interest" description="Disordered" evidence="6">
    <location>
        <begin position="30"/>
        <end position="64"/>
    </location>
</feature>
<keyword evidence="3 5" id="KW-0964">Secreted</keyword>
<dbReference type="PROSITE" id="PS51257">
    <property type="entry name" value="PROKAR_LIPOPROTEIN"/>
    <property type="match status" value="1"/>
</dbReference>
<evidence type="ECO:0000256" key="6">
    <source>
        <dbReference type="SAM" id="MobiDB-lite"/>
    </source>
</evidence>